<evidence type="ECO:0000256" key="1">
    <source>
        <dbReference type="SAM" id="Phobius"/>
    </source>
</evidence>
<keyword evidence="1" id="KW-0812">Transmembrane</keyword>
<proteinExistence type="predicted"/>
<dbReference type="EMBL" id="HBUE01117993">
    <property type="protein sequence ID" value="CAG6491120.1"/>
    <property type="molecule type" value="Transcribed_RNA"/>
</dbReference>
<reference evidence="2" key="1">
    <citation type="submission" date="2021-05" db="EMBL/GenBank/DDBJ databases">
        <authorList>
            <person name="Alioto T."/>
            <person name="Alioto T."/>
            <person name="Gomez Garrido J."/>
        </authorList>
    </citation>
    <scope>NUCLEOTIDE SEQUENCE</scope>
</reference>
<organism evidence="2">
    <name type="scientific">Culex pipiens</name>
    <name type="common">House mosquito</name>
    <dbReference type="NCBI Taxonomy" id="7175"/>
    <lineage>
        <taxon>Eukaryota</taxon>
        <taxon>Metazoa</taxon>
        <taxon>Ecdysozoa</taxon>
        <taxon>Arthropoda</taxon>
        <taxon>Hexapoda</taxon>
        <taxon>Insecta</taxon>
        <taxon>Pterygota</taxon>
        <taxon>Neoptera</taxon>
        <taxon>Endopterygota</taxon>
        <taxon>Diptera</taxon>
        <taxon>Nematocera</taxon>
        <taxon>Culicoidea</taxon>
        <taxon>Culicidae</taxon>
        <taxon>Culicinae</taxon>
        <taxon>Culicini</taxon>
        <taxon>Culex</taxon>
        <taxon>Culex</taxon>
    </lineage>
</organism>
<accession>A0A8D8CC63</accession>
<protein>
    <submittedName>
        <fullName evidence="2">(northern house mosquito) hypothetical protein</fullName>
    </submittedName>
</protein>
<sequence>MDLFGEGQQRAHLSTHHRCRNCPFHYKSNIDFRLSRPLVGMIVCALTNVFFFLILYKLPTPVRSFESLTSAGYNGPVDKYLTIAVSHKQEYRIPGIPLKEKKKRDTSQISPTIVGFGISVSH</sequence>
<dbReference type="AlphaFoldDB" id="A0A8D8CC63"/>
<name>A0A8D8CC63_CULPI</name>
<feature type="transmembrane region" description="Helical" evidence="1">
    <location>
        <begin position="38"/>
        <end position="56"/>
    </location>
</feature>
<evidence type="ECO:0000313" key="2">
    <source>
        <dbReference type="EMBL" id="CAG6491120.1"/>
    </source>
</evidence>
<keyword evidence="1" id="KW-1133">Transmembrane helix</keyword>
<keyword evidence="1" id="KW-0472">Membrane</keyword>